<reference evidence="1" key="2">
    <citation type="journal article" date="2015" name="Data Brief">
        <title>Shoot transcriptome of the giant reed, Arundo donax.</title>
        <authorList>
            <person name="Barrero R.A."/>
            <person name="Guerrero F.D."/>
            <person name="Moolhuijzen P."/>
            <person name="Goolsby J.A."/>
            <person name="Tidwell J."/>
            <person name="Bellgard S.E."/>
            <person name="Bellgard M.I."/>
        </authorList>
    </citation>
    <scope>NUCLEOTIDE SEQUENCE</scope>
    <source>
        <tissue evidence="1">Shoot tissue taken approximately 20 cm above the soil surface</tissue>
    </source>
</reference>
<organism evidence="1">
    <name type="scientific">Arundo donax</name>
    <name type="common">Giant reed</name>
    <name type="synonym">Donax arundinaceus</name>
    <dbReference type="NCBI Taxonomy" id="35708"/>
    <lineage>
        <taxon>Eukaryota</taxon>
        <taxon>Viridiplantae</taxon>
        <taxon>Streptophyta</taxon>
        <taxon>Embryophyta</taxon>
        <taxon>Tracheophyta</taxon>
        <taxon>Spermatophyta</taxon>
        <taxon>Magnoliopsida</taxon>
        <taxon>Liliopsida</taxon>
        <taxon>Poales</taxon>
        <taxon>Poaceae</taxon>
        <taxon>PACMAD clade</taxon>
        <taxon>Arundinoideae</taxon>
        <taxon>Arundineae</taxon>
        <taxon>Arundo</taxon>
    </lineage>
</organism>
<dbReference type="EMBL" id="GBRH01194295">
    <property type="protein sequence ID" value="JAE03601.1"/>
    <property type="molecule type" value="Transcribed_RNA"/>
</dbReference>
<sequence length="30" mass="3505">MDQDKDKWLPTKQMATRARTGPDFPNSQQL</sequence>
<accession>A0A0A9F0I1</accession>
<protein>
    <submittedName>
        <fullName evidence="1">Uncharacterized protein</fullName>
    </submittedName>
</protein>
<reference evidence="1" key="1">
    <citation type="submission" date="2014-09" db="EMBL/GenBank/DDBJ databases">
        <authorList>
            <person name="Magalhaes I.L.F."/>
            <person name="Oliveira U."/>
            <person name="Santos F.R."/>
            <person name="Vidigal T.H.D.A."/>
            <person name="Brescovit A.D."/>
            <person name="Santos A.J."/>
        </authorList>
    </citation>
    <scope>NUCLEOTIDE SEQUENCE</scope>
    <source>
        <tissue evidence="1">Shoot tissue taken approximately 20 cm above the soil surface</tissue>
    </source>
</reference>
<proteinExistence type="predicted"/>
<name>A0A0A9F0I1_ARUDO</name>
<dbReference type="AlphaFoldDB" id="A0A0A9F0I1"/>
<evidence type="ECO:0000313" key="1">
    <source>
        <dbReference type="EMBL" id="JAE03601.1"/>
    </source>
</evidence>